<evidence type="ECO:0000256" key="4">
    <source>
        <dbReference type="PROSITE-ProRule" id="PRU00500"/>
    </source>
</evidence>
<dbReference type="Gene3D" id="4.10.800.10">
    <property type="entry name" value="Thyroglobulin type-1"/>
    <property type="match status" value="1"/>
</dbReference>
<feature type="region of interest" description="Disordered" evidence="5">
    <location>
        <begin position="131"/>
        <end position="151"/>
    </location>
</feature>
<dbReference type="CDD" id="cd00109">
    <property type="entry name" value="Kunitz-type"/>
    <property type="match status" value="1"/>
</dbReference>
<name>A0A1I7X3M9_HETBA</name>
<dbReference type="InterPro" id="IPR036857">
    <property type="entry name" value="Thyroglobulin_1_sf"/>
</dbReference>
<evidence type="ECO:0000313" key="9">
    <source>
        <dbReference type="Proteomes" id="UP000095283"/>
    </source>
</evidence>
<proteinExistence type="predicted"/>
<organism evidence="9 10">
    <name type="scientific">Heterorhabditis bacteriophora</name>
    <name type="common">Entomopathogenic nematode worm</name>
    <dbReference type="NCBI Taxonomy" id="37862"/>
    <lineage>
        <taxon>Eukaryota</taxon>
        <taxon>Metazoa</taxon>
        <taxon>Ecdysozoa</taxon>
        <taxon>Nematoda</taxon>
        <taxon>Chromadorea</taxon>
        <taxon>Rhabditida</taxon>
        <taxon>Rhabditina</taxon>
        <taxon>Rhabditomorpha</taxon>
        <taxon>Strongyloidea</taxon>
        <taxon>Heterorhabditidae</taxon>
        <taxon>Heterorhabditis</taxon>
    </lineage>
</organism>
<evidence type="ECO:0000313" key="10">
    <source>
        <dbReference type="WBParaSite" id="Hba_11984"/>
    </source>
</evidence>
<evidence type="ECO:0000256" key="2">
    <source>
        <dbReference type="ARBA" id="ARBA00022900"/>
    </source>
</evidence>
<evidence type="ECO:0000256" key="1">
    <source>
        <dbReference type="ARBA" id="ARBA00022690"/>
    </source>
</evidence>
<dbReference type="Gene3D" id="4.10.410.10">
    <property type="entry name" value="Pancreatic trypsin inhibitor Kunitz domain"/>
    <property type="match status" value="1"/>
</dbReference>
<evidence type="ECO:0000259" key="8">
    <source>
        <dbReference type="PROSITE" id="PS51162"/>
    </source>
</evidence>
<dbReference type="PROSITE" id="PS00280">
    <property type="entry name" value="BPTI_KUNITZ_1"/>
    <property type="match status" value="1"/>
</dbReference>
<dbReference type="PANTHER" id="PTHR10083:SF374">
    <property type="entry name" value="BPTI_KUNITZ INHIBITOR DOMAIN-CONTAINING PROTEIN"/>
    <property type="match status" value="1"/>
</dbReference>
<dbReference type="InterPro" id="IPR020901">
    <property type="entry name" value="Prtase_inh_Kunz-CS"/>
</dbReference>
<evidence type="ECO:0000256" key="6">
    <source>
        <dbReference type="SAM" id="SignalP"/>
    </source>
</evidence>
<dbReference type="Pfam" id="PF00086">
    <property type="entry name" value="Thyroglobulin_1"/>
    <property type="match status" value="1"/>
</dbReference>
<feature type="domain" description="BPTI/Kunitz inhibitor" evidence="7">
    <location>
        <begin position="386"/>
        <end position="436"/>
    </location>
</feature>
<dbReference type="AlphaFoldDB" id="A0A1I7X3M9"/>
<dbReference type="PROSITE" id="PS50279">
    <property type="entry name" value="BPTI_KUNITZ_2"/>
    <property type="match status" value="1"/>
</dbReference>
<dbReference type="PANTHER" id="PTHR10083">
    <property type="entry name" value="KUNITZ-TYPE PROTEASE INHIBITOR-RELATED"/>
    <property type="match status" value="1"/>
</dbReference>
<dbReference type="InterPro" id="IPR036880">
    <property type="entry name" value="Kunitz_BPTI_sf"/>
</dbReference>
<dbReference type="Pfam" id="PF00014">
    <property type="entry name" value="Kunitz_BPTI"/>
    <property type="match status" value="1"/>
</dbReference>
<keyword evidence="3 4" id="KW-1015">Disulfide bond</keyword>
<reference evidence="10" key="1">
    <citation type="submission" date="2016-11" db="UniProtKB">
        <authorList>
            <consortium name="WormBaseParasite"/>
        </authorList>
    </citation>
    <scope>IDENTIFICATION</scope>
</reference>
<dbReference type="InterPro" id="IPR002223">
    <property type="entry name" value="Kunitz_BPTI"/>
</dbReference>
<dbReference type="Proteomes" id="UP000095283">
    <property type="component" value="Unplaced"/>
</dbReference>
<accession>A0A1I7X3M9</accession>
<dbReference type="SMART" id="SM00211">
    <property type="entry name" value="TY"/>
    <property type="match status" value="1"/>
</dbReference>
<evidence type="ECO:0000256" key="3">
    <source>
        <dbReference type="ARBA" id="ARBA00023157"/>
    </source>
</evidence>
<feature type="region of interest" description="Disordered" evidence="5">
    <location>
        <begin position="256"/>
        <end position="281"/>
    </location>
</feature>
<dbReference type="PROSITE" id="PS51162">
    <property type="entry name" value="THYROGLOBULIN_1_2"/>
    <property type="match status" value="1"/>
</dbReference>
<feature type="disulfide bond" evidence="4">
    <location>
        <begin position="342"/>
        <end position="349"/>
    </location>
</feature>
<keyword evidence="6" id="KW-0732">Signal</keyword>
<feature type="domain" description="Thyroglobulin type-1" evidence="8">
    <location>
        <begin position="308"/>
        <end position="372"/>
    </location>
</feature>
<evidence type="ECO:0000259" key="7">
    <source>
        <dbReference type="PROSITE" id="PS50279"/>
    </source>
</evidence>
<comment type="caution">
    <text evidence="4">Lacks conserved residue(s) required for the propagation of feature annotation.</text>
</comment>
<keyword evidence="9" id="KW-1185">Reference proteome</keyword>
<sequence length="479" mass="51945">MKRCIALLAAAALVLATTAVNPCKRQPFRGRCPSKNGETPKRSQFVLRYYMRNGECVSYPYGHCSSDDGEPQLHRYKEECEDACINPPPANLGFPKAFIDQTYGTVGPLPNLNELTEAAAEMVETTSITTTEGKTTQQITSESTKFTTSDLPTTITDLSTQQHSASTTESSTTEVIVTQASTIKPSTTEASTTEASITEIFTKNFSTTEALSTEVFTTAIIAETTTDVPTVKVSTTEVFHDQEAITIPIKKGSKQATSTQQIPASPVTAHSTITDNDSSSALNIPETTITLQESTEEIIIQTTTPTTRTECQRQRAAATASTIKGGFVPICTPQGAFEMMQCEPDARQCFCVDHNGITIANSRTKNGQKPDCAKIQSAISPKIEECIGEASRGPCVSTFNRWFYDENEQICKQFIYSGCGGNGNNYETEKACTHHSLFSKIDHIAKSIGFRSGKFDGQMSSSQKSGNCCRHSPTVVLVL</sequence>
<dbReference type="CDD" id="cd00191">
    <property type="entry name" value="TY"/>
    <property type="match status" value="1"/>
</dbReference>
<keyword evidence="1" id="KW-0646">Protease inhibitor</keyword>
<dbReference type="PROSITE" id="PS00484">
    <property type="entry name" value="THYROGLOBULIN_1_1"/>
    <property type="match status" value="1"/>
</dbReference>
<dbReference type="WBParaSite" id="Hba_11984">
    <property type="protein sequence ID" value="Hba_11984"/>
    <property type="gene ID" value="Hba_11984"/>
</dbReference>
<dbReference type="SUPFAM" id="SSF57610">
    <property type="entry name" value="Thyroglobulin type-1 domain"/>
    <property type="match status" value="1"/>
</dbReference>
<dbReference type="SMART" id="SM00131">
    <property type="entry name" value="KU"/>
    <property type="match status" value="1"/>
</dbReference>
<feature type="compositionally biased region" description="Low complexity" evidence="5">
    <location>
        <begin position="131"/>
        <end position="141"/>
    </location>
</feature>
<feature type="signal peptide" evidence="6">
    <location>
        <begin position="1"/>
        <end position="19"/>
    </location>
</feature>
<feature type="chain" id="PRO_5009310962" evidence="6">
    <location>
        <begin position="20"/>
        <end position="479"/>
    </location>
</feature>
<dbReference type="PRINTS" id="PR00759">
    <property type="entry name" value="BASICPTASE"/>
</dbReference>
<keyword evidence="2" id="KW-0722">Serine protease inhibitor</keyword>
<feature type="compositionally biased region" description="Polar residues" evidence="5">
    <location>
        <begin position="142"/>
        <end position="151"/>
    </location>
</feature>
<evidence type="ECO:0000256" key="5">
    <source>
        <dbReference type="SAM" id="MobiDB-lite"/>
    </source>
</evidence>
<dbReference type="GO" id="GO:0004867">
    <property type="term" value="F:serine-type endopeptidase inhibitor activity"/>
    <property type="evidence" value="ECO:0007669"/>
    <property type="project" value="UniProtKB-KW"/>
</dbReference>
<protein>
    <submittedName>
        <fullName evidence="10">BPTI/Kunitz inhibitor domain-containing protein</fullName>
    </submittedName>
</protein>
<dbReference type="InterPro" id="IPR050098">
    <property type="entry name" value="TFPI/VKTCI-like"/>
</dbReference>
<dbReference type="InterPro" id="IPR000716">
    <property type="entry name" value="Thyroglobulin_1"/>
</dbReference>
<dbReference type="SUPFAM" id="SSF57362">
    <property type="entry name" value="BPTI-like"/>
    <property type="match status" value="1"/>
</dbReference>